<sequence length="457" mass="47768">MLRYLLATTFIAAACAGPSASAADAGRIIFAAGKASVGEQPAVEGATVQEGQLLATGSDGYIYIKTADNGLFILRPGSQARIATYRIDKADPANTQVKFELLSGVARSKSGDAVKQARQNFRFNTPVAAIGVRGTDFTVFTDDHTSRVAVLTGAVVVSGFAGGCSPDGVGPCQGAASRELSAAQRGQLLQVTRGQAAPQLLSGSPLSPDLVSPPRNDEPVARTDGSATATPSLEIKKVEALATTAEPPPPKPPTTLPPPTVPAPEVPVVPEPPPVAQLPTTPPQPASGLIWGRWVQSDAYYPKVYLTQAMENASVIAQNGDYVVLRTRGAEFVAPTDGSIGFSLRDSEAVVYTNFGYGVRMIAPATLANGALNVDFGSRSFTTKFDVLTGNESLPFRASGTVANDGMLFGDQAFERPGYLNVKGSLSNENGGSASYVFDGRIDTLRTVNGATYWLKR</sequence>
<comment type="caution">
    <text evidence="4">The sequence shown here is derived from an EMBL/GenBank/DDBJ whole genome shotgun (WGS) entry which is preliminary data.</text>
</comment>
<dbReference type="Gene3D" id="2.60.120.1440">
    <property type="match status" value="1"/>
</dbReference>
<accession>A0ABT2A850</accession>
<gene>
    <name evidence="4" type="ORF">NX782_14390</name>
</gene>
<protein>
    <submittedName>
        <fullName evidence="4">FecR domain-containing protein</fullName>
    </submittedName>
</protein>
<evidence type="ECO:0000256" key="2">
    <source>
        <dbReference type="SAM" id="SignalP"/>
    </source>
</evidence>
<dbReference type="EMBL" id="JANUGX010000016">
    <property type="protein sequence ID" value="MCS0590381.1"/>
    <property type="molecule type" value="Genomic_DNA"/>
</dbReference>
<feature type="signal peptide" evidence="2">
    <location>
        <begin position="1"/>
        <end position="22"/>
    </location>
</feature>
<feature type="region of interest" description="Disordered" evidence="1">
    <location>
        <begin position="198"/>
        <end position="233"/>
    </location>
</feature>
<name>A0ABT2A850_9BURK</name>
<dbReference type="PANTHER" id="PTHR38731">
    <property type="entry name" value="LIPL45-RELATED LIPOPROTEIN-RELATED"/>
    <property type="match status" value="1"/>
</dbReference>
<keyword evidence="2" id="KW-0732">Signal</keyword>
<organism evidence="4 5">
    <name type="scientific">Massilia norwichensis</name>
    <dbReference type="NCBI Taxonomy" id="1442366"/>
    <lineage>
        <taxon>Bacteria</taxon>
        <taxon>Pseudomonadati</taxon>
        <taxon>Pseudomonadota</taxon>
        <taxon>Betaproteobacteria</taxon>
        <taxon>Burkholderiales</taxon>
        <taxon>Oxalobacteraceae</taxon>
        <taxon>Telluria group</taxon>
        <taxon>Massilia</taxon>
    </lineage>
</organism>
<dbReference type="Pfam" id="PF04773">
    <property type="entry name" value="FecR"/>
    <property type="match status" value="1"/>
</dbReference>
<evidence type="ECO:0000256" key="1">
    <source>
        <dbReference type="SAM" id="MobiDB-lite"/>
    </source>
</evidence>
<proteinExistence type="predicted"/>
<feature type="compositionally biased region" description="Pro residues" evidence="1">
    <location>
        <begin position="246"/>
        <end position="262"/>
    </location>
</feature>
<evidence type="ECO:0000313" key="4">
    <source>
        <dbReference type="EMBL" id="MCS0590381.1"/>
    </source>
</evidence>
<evidence type="ECO:0000259" key="3">
    <source>
        <dbReference type="Pfam" id="PF04773"/>
    </source>
</evidence>
<feature type="chain" id="PRO_5045091921" evidence="2">
    <location>
        <begin position="23"/>
        <end position="457"/>
    </location>
</feature>
<feature type="domain" description="FecR protein" evidence="3">
    <location>
        <begin position="54"/>
        <end position="155"/>
    </location>
</feature>
<dbReference type="PROSITE" id="PS51257">
    <property type="entry name" value="PROKAR_LIPOPROTEIN"/>
    <property type="match status" value="1"/>
</dbReference>
<reference evidence="4 5" key="1">
    <citation type="submission" date="2022-08" db="EMBL/GenBank/DDBJ databases">
        <title>Reclassification of Massilia species as members of the genera Telluria, Duganella, Pseudoduganella, Mokoshia gen. nov. and Zemynaea gen. nov. using orthogonal and non-orthogonal genome-based approaches.</title>
        <authorList>
            <person name="Bowman J.P."/>
        </authorList>
    </citation>
    <scope>NUCLEOTIDE SEQUENCE [LARGE SCALE GENOMIC DNA]</scope>
    <source>
        <strain evidence="4 5">LMG 28164</strain>
    </source>
</reference>
<keyword evidence="5" id="KW-1185">Reference proteome</keyword>
<dbReference type="Proteomes" id="UP001205560">
    <property type="component" value="Unassembled WGS sequence"/>
</dbReference>
<feature type="region of interest" description="Disordered" evidence="1">
    <location>
        <begin position="243"/>
        <end position="262"/>
    </location>
</feature>
<dbReference type="RefSeq" id="WP_258846158.1">
    <property type="nucleotide sequence ID" value="NZ_JANUGX010000016.1"/>
</dbReference>
<dbReference type="InterPro" id="IPR006860">
    <property type="entry name" value="FecR"/>
</dbReference>
<evidence type="ECO:0000313" key="5">
    <source>
        <dbReference type="Proteomes" id="UP001205560"/>
    </source>
</evidence>